<dbReference type="Pfam" id="PF01345">
    <property type="entry name" value="DUF11"/>
    <property type="match status" value="1"/>
</dbReference>
<accession>A0ABW1ND94</accession>
<dbReference type="Proteomes" id="UP001596137">
    <property type="component" value="Unassembled WGS sequence"/>
</dbReference>
<dbReference type="RefSeq" id="WP_380747846.1">
    <property type="nucleotide sequence ID" value="NZ_JBHSRF010000006.1"/>
</dbReference>
<dbReference type="InterPro" id="IPR001434">
    <property type="entry name" value="OmcB-like_DUF11"/>
</dbReference>
<comment type="caution">
    <text evidence="3">The sequence shown here is derived from an EMBL/GenBank/DDBJ whole genome shotgun (WGS) entry which is preliminary data.</text>
</comment>
<dbReference type="InterPro" id="IPR013783">
    <property type="entry name" value="Ig-like_fold"/>
</dbReference>
<reference evidence="4" key="1">
    <citation type="journal article" date="2019" name="Int. J. Syst. Evol. Microbiol.">
        <title>The Global Catalogue of Microorganisms (GCM) 10K type strain sequencing project: providing services to taxonomists for standard genome sequencing and annotation.</title>
        <authorList>
            <consortium name="The Broad Institute Genomics Platform"/>
            <consortium name="The Broad Institute Genome Sequencing Center for Infectious Disease"/>
            <person name="Wu L."/>
            <person name="Ma J."/>
        </authorList>
    </citation>
    <scope>NUCLEOTIDE SEQUENCE [LARGE SCALE GENOMIC DNA]</scope>
    <source>
        <strain evidence="4">JCM 30346</strain>
    </source>
</reference>
<evidence type="ECO:0000256" key="1">
    <source>
        <dbReference type="SAM" id="SignalP"/>
    </source>
</evidence>
<gene>
    <name evidence="3" type="ORF">ACFP1K_06220</name>
</gene>
<proteinExistence type="predicted"/>
<evidence type="ECO:0000313" key="3">
    <source>
        <dbReference type="EMBL" id="MFC6080747.1"/>
    </source>
</evidence>
<organism evidence="3 4">
    <name type="scientific">Sphaerisporangium aureirubrum</name>
    <dbReference type="NCBI Taxonomy" id="1544736"/>
    <lineage>
        <taxon>Bacteria</taxon>
        <taxon>Bacillati</taxon>
        <taxon>Actinomycetota</taxon>
        <taxon>Actinomycetes</taxon>
        <taxon>Streptosporangiales</taxon>
        <taxon>Streptosporangiaceae</taxon>
        <taxon>Sphaerisporangium</taxon>
    </lineage>
</organism>
<dbReference type="EMBL" id="JBHSRF010000006">
    <property type="protein sequence ID" value="MFC6080747.1"/>
    <property type="molecule type" value="Genomic_DNA"/>
</dbReference>
<feature type="chain" id="PRO_5046321594" description="DUF11 domain-containing protein" evidence="1">
    <location>
        <begin position="27"/>
        <end position="185"/>
    </location>
</feature>
<sequence>MGVFTAGITAGLVLSFAAATPAAAVAAPPPPWRTGGADLSVRLSVAPQVAQPGQWLSYRVRVRNAGPGDAVLPVLTVHLPEEVDIVHVDVAACHPGAARNEVVCPSSADIPSGGSGALTVFGKVRAGTRGPLRAAARLTSEVTDGDEGDNRAELVTRVAPARLAHHPGPEVRRKGEAVRCSHCRG</sequence>
<protein>
    <recommendedName>
        <fullName evidence="2">DUF11 domain-containing protein</fullName>
    </recommendedName>
</protein>
<evidence type="ECO:0000259" key="2">
    <source>
        <dbReference type="Pfam" id="PF01345"/>
    </source>
</evidence>
<feature type="signal peptide" evidence="1">
    <location>
        <begin position="1"/>
        <end position="26"/>
    </location>
</feature>
<name>A0ABW1ND94_9ACTN</name>
<keyword evidence="4" id="KW-1185">Reference proteome</keyword>
<dbReference type="Gene3D" id="2.60.40.10">
    <property type="entry name" value="Immunoglobulins"/>
    <property type="match status" value="1"/>
</dbReference>
<keyword evidence="1" id="KW-0732">Signal</keyword>
<feature type="domain" description="DUF11" evidence="2">
    <location>
        <begin position="38"/>
        <end position="153"/>
    </location>
</feature>
<evidence type="ECO:0000313" key="4">
    <source>
        <dbReference type="Proteomes" id="UP001596137"/>
    </source>
</evidence>